<evidence type="ECO:0000256" key="3">
    <source>
        <dbReference type="ARBA" id="ARBA00023159"/>
    </source>
</evidence>
<dbReference type="PANTHER" id="PTHR30204:SF90">
    <property type="entry name" value="HTH-TYPE TRANSCRIPTIONAL ACTIVATOR MTA"/>
    <property type="match status" value="1"/>
</dbReference>
<dbReference type="InterPro" id="IPR047057">
    <property type="entry name" value="MerR_fam"/>
</dbReference>
<evidence type="ECO:0000259" key="5">
    <source>
        <dbReference type="PROSITE" id="PS50937"/>
    </source>
</evidence>
<organism evidence="6 7">
    <name type="scientific">Corynebacterium epidermidicanis</name>
    <dbReference type="NCBI Taxonomy" id="1050174"/>
    <lineage>
        <taxon>Bacteria</taxon>
        <taxon>Bacillati</taxon>
        <taxon>Actinomycetota</taxon>
        <taxon>Actinomycetes</taxon>
        <taxon>Mycobacteriales</taxon>
        <taxon>Corynebacteriaceae</taxon>
        <taxon>Corynebacterium</taxon>
    </lineage>
</organism>
<evidence type="ECO:0000256" key="4">
    <source>
        <dbReference type="ARBA" id="ARBA00023163"/>
    </source>
</evidence>
<dbReference type="PANTHER" id="PTHR30204">
    <property type="entry name" value="REDOX-CYCLING DRUG-SENSING TRANSCRIPTIONAL ACTIVATOR SOXR"/>
    <property type="match status" value="1"/>
</dbReference>
<dbReference type="EMBL" id="CP011541">
    <property type="protein sequence ID" value="AKK03939.1"/>
    <property type="molecule type" value="Genomic_DNA"/>
</dbReference>
<sequence length="251" mass="28570">MNEELTIGEAASLLGISTRTLRHWDSIGLLSPSYRTWGDYRLYTESDVDKAWEILVYRETGMSLKDISAIVDGQSSRTERLRAQQRHLQSQLVHLQRMQAAVNLLLEGKLTMTEKAQAFGQQWYDYEQEAKQRWGDTPEWEQAQRKQQHMSKEDFAAVKQEMADFNAALAAAHAEEVAPGSEAARELVLRHRAQIAQWYECTPAKQVCLARMYVADDRFADTYEGLAGYLLQLVEAQAQAEGVDLADVKWG</sequence>
<dbReference type="Gene3D" id="1.10.1660.10">
    <property type="match status" value="1"/>
</dbReference>
<dbReference type="InterPro" id="IPR009061">
    <property type="entry name" value="DNA-bd_dom_put_sf"/>
</dbReference>
<gene>
    <name evidence="6" type="ORF">CEPID_10545</name>
</gene>
<dbReference type="RefSeq" id="WP_407921598.1">
    <property type="nucleotide sequence ID" value="NZ_CP011541.1"/>
</dbReference>
<accession>A0A0G3GS39</accession>
<evidence type="ECO:0000313" key="7">
    <source>
        <dbReference type="Proteomes" id="UP000035368"/>
    </source>
</evidence>
<dbReference type="InterPro" id="IPR012925">
    <property type="entry name" value="TipAS_dom"/>
</dbReference>
<dbReference type="SUPFAM" id="SSF46955">
    <property type="entry name" value="Putative DNA-binding domain"/>
    <property type="match status" value="1"/>
</dbReference>
<feature type="domain" description="HTH merR-type" evidence="5">
    <location>
        <begin position="4"/>
        <end position="73"/>
    </location>
</feature>
<dbReference type="PROSITE" id="PS50937">
    <property type="entry name" value="HTH_MERR_2"/>
    <property type="match status" value="1"/>
</dbReference>
<keyword evidence="4" id="KW-0804">Transcription</keyword>
<evidence type="ECO:0000313" key="6">
    <source>
        <dbReference type="EMBL" id="AKK03939.1"/>
    </source>
</evidence>
<keyword evidence="2" id="KW-0238">DNA-binding</keyword>
<dbReference type="Pfam" id="PF00376">
    <property type="entry name" value="MerR"/>
    <property type="match status" value="1"/>
</dbReference>
<dbReference type="PATRIC" id="fig|1050174.4.peg.2124"/>
<dbReference type="SUPFAM" id="SSF89082">
    <property type="entry name" value="Antibiotic binding domain of TipA-like multidrug resistance regulators"/>
    <property type="match status" value="1"/>
</dbReference>
<dbReference type="KEGG" id="cei:CEPID_10545"/>
<dbReference type="GO" id="GO:0003677">
    <property type="term" value="F:DNA binding"/>
    <property type="evidence" value="ECO:0007669"/>
    <property type="project" value="UniProtKB-KW"/>
</dbReference>
<keyword evidence="1" id="KW-0805">Transcription regulation</keyword>
<dbReference type="SMART" id="SM00422">
    <property type="entry name" value="HTH_MERR"/>
    <property type="match status" value="1"/>
</dbReference>
<evidence type="ECO:0000256" key="1">
    <source>
        <dbReference type="ARBA" id="ARBA00023015"/>
    </source>
</evidence>
<dbReference type="Pfam" id="PF07739">
    <property type="entry name" value="TipAS"/>
    <property type="match status" value="1"/>
</dbReference>
<dbReference type="AlphaFoldDB" id="A0A0G3GS39"/>
<dbReference type="Gene3D" id="1.10.490.50">
    <property type="entry name" value="Antibiotic binding domain of TipA-like multidrug resistance regulators"/>
    <property type="match status" value="1"/>
</dbReference>
<dbReference type="PROSITE" id="PS00552">
    <property type="entry name" value="HTH_MERR_1"/>
    <property type="match status" value="1"/>
</dbReference>
<proteinExistence type="predicted"/>
<name>A0A0G3GS39_9CORY</name>
<dbReference type="CDD" id="cd01106">
    <property type="entry name" value="HTH_TipAL-Mta"/>
    <property type="match status" value="1"/>
</dbReference>
<keyword evidence="3" id="KW-0010">Activator</keyword>
<protein>
    <submittedName>
        <fullName evidence="6">Putative transcriptional regulator</fullName>
    </submittedName>
</protein>
<evidence type="ECO:0000256" key="2">
    <source>
        <dbReference type="ARBA" id="ARBA00023125"/>
    </source>
</evidence>
<dbReference type="InterPro" id="IPR036244">
    <property type="entry name" value="TipA-like_antibiotic-bd"/>
</dbReference>
<dbReference type="InterPro" id="IPR000551">
    <property type="entry name" value="MerR-type_HTH_dom"/>
</dbReference>
<keyword evidence="7" id="KW-1185">Reference proteome</keyword>
<dbReference type="Proteomes" id="UP000035368">
    <property type="component" value="Chromosome"/>
</dbReference>
<reference evidence="6 7" key="1">
    <citation type="submission" date="2015-05" db="EMBL/GenBank/DDBJ databases">
        <title>Complete genome sequence of Corynebacterium epidermidicanis DSM 45586, isolated from the skin of a dog suffering from pruritus.</title>
        <authorList>
            <person name="Ruckert C."/>
            <person name="Albersmeier A."/>
            <person name="Winkler A."/>
            <person name="Tauch A."/>
        </authorList>
    </citation>
    <scope>NUCLEOTIDE SEQUENCE [LARGE SCALE GENOMIC DNA]</scope>
    <source>
        <strain evidence="6 7">DSM 45586</strain>
    </source>
</reference>
<dbReference type="GO" id="GO:0003700">
    <property type="term" value="F:DNA-binding transcription factor activity"/>
    <property type="evidence" value="ECO:0007669"/>
    <property type="project" value="InterPro"/>
</dbReference>
<dbReference type="STRING" id="1050174.CEPID_10545"/>